<protein>
    <recommendedName>
        <fullName evidence="2">Thioredoxin domain-containing protein</fullName>
    </recommendedName>
</protein>
<feature type="domain" description="Thioredoxin" evidence="2">
    <location>
        <begin position="103"/>
        <end position="245"/>
    </location>
</feature>
<dbReference type="SUPFAM" id="SSF52833">
    <property type="entry name" value="Thioredoxin-like"/>
    <property type="match status" value="1"/>
</dbReference>
<dbReference type="InterPro" id="IPR036249">
    <property type="entry name" value="Thioredoxin-like_sf"/>
</dbReference>
<evidence type="ECO:0000313" key="3">
    <source>
        <dbReference type="EMBL" id="CBN77209.1"/>
    </source>
</evidence>
<organism evidence="3 4">
    <name type="scientific">Ectocarpus siliculosus</name>
    <name type="common">Brown alga</name>
    <name type="synonym">Conferva siliculosa</name>
    <dbReference type="NCBI Taxonomy" id="2880"/>
    <lineage>
        <taxon>Eukaryota</taxon>
        <taxon>Sar</taxon>
        <taxon>Stramenopiles</taxon>
        <taxon>Ochrophyta</taxon>
        <taxon>PX clade</taxon>
        <taxon>Phaeophyceae</taxon>
        <taxon>Ectocarpales</taxon>
        <taxon>Ectocarpaceae</taxon>
        <taxon>Ectocarpus</taxon>
    </lineage>
</organism>
<dbReference type="eggNOG" id="KOG0907">
    <property type="taxonomic scope" value="Eukaryota"/>
</dbReference>
<dbReference type="Gene3D" id="3.40.30.10">
    <property type="entry name" value="Glutaredoxin"/>
    <property type="match status" value="1"/>
</dbReference>
<dbReference type="PROSITE" id="PS51352">
    <property type="entry name" value="THIOREDOXIN_2"/>
    <property type="match status" value="1"/>
</dbReference>
<feature type="compositionally biased region" description="Polar residues" evidence="1">
    <location>
        <begin position="1"/>
        <end position="11"/>
    </location>
</feature>
<feature type="compositionally biased region" description="Low complexity" evidence="1">
    <location>
        <begin position="25"/>
        <end position="49"/>
    </location>
</feature>
<dbReference type="CDD" id="cd02947">
    <property type="entry name" value="TRX_family"/>
    <property type="match status" value="1"/>
</dbReference>
<gene>
    <name evidence="3" type="ORF">Esi_0038_0091</name>
</gene>
<dbReference type="EMBL" id="FN649742">
    <property type="protein sequence ID" value="CBN77209.1"/>
    <property type="molecule type" value="Genomic_DNA"/>
</dbReference>
<evidence type="ECO:0000313" key="4">
    <source>
        <dbReference type="Proteomes" id="UP000002630"/>
    </source>
</evidence>
<sequence length="274" mass="30094">MSQQQTTQLSSWAKVHWTPRRRPSRQQQQQQRLSPTSTSPPGRTSRLTTAATFDSGDAAGVVQRPRLNSWAKAPPPRAQAVVSTPTLSGDRRLSYDPPGGGRRPLNTARPAVAAATVGSTGPKDLSGAPVEVISTAERYFEVLRENAQKDQIVVIKIYAGFCRACKAFDRKFRLLSLDFQEQGANVKFFEMDWMQTRDLCKSLQKKVKKLPHMELYVGERGRLESFVCGPSKSSLLKEKLDKLVADPADPSLGEAPIPDEEAIAAAMAAEAAEM</sequence>
<dbReference type="STRING" id="2880.D8LLZ5"/>
<evidence type="ECO:0000256" key="1">
    <source>
        <dbReference type="SAM" id="MobiDB-lite"/>
    </source>
</evidence>
<dbReference type="AlphaFoldDB" id="D8LLZ5"/>
<dbReference type="Proteomes" id="UP000002630">
    <property type="component" value="Linkage Group LG17"/>
</dbReference>
<reference evidence="3 4" key="1">
    <citation type="journal article" date="2010" name="Nature">
        <title>The Ectocarpus genome and the independent evolution of multicellularity in brown algae.</title>
        <authorList>
            <person name="Cock J.M."/>
            <person name="Sterck L."/>
            <person name="Rouze P."/>
            <person name="Scornet D."/>
            <person name="Allen A.E."/>
            <person name="Amoutzias G."/>
            <person name="Anthouard V."/>
            <person name="Artiguenave F."/>
            <person name="Aury J.M."/>
            <person name="Badger J.H."/>
            <person name="Beszteri B."/>
            <person name="Billiau K."/>
            <person name="Bonnet E."/>
            <person name="Bothwell J.H."/>
            <person name="Bowler C."/>
            <person name="Boyen C."/>
            <person name="Brownlee C."/>
            <person name="Carrano C.J."/>
            <person name="Charrier B."/>
            <person name="Cho G.Y."/>
            <person name="Coelho S.M."/>
            <person name="Collen J."/>
            <person name="Corre E."/>
            <person name="Da Silva C."/>
            <person name="Delage L."/>
            <person name="Delaroque N."/>
            <person name="Dittami S.M."/>
            <person name="Doulbeau S."/>
            <person name="Elias M."/>
            <person name="Farnham G."/>
            <person name="Gachon C.M."/>
            <person name="Gschloessl B."/>
            <person name="Heesch S."/>
            <person name="Jabbari K."/>
            <person name="Jubin C."/>
            <person name="Kawai H."/>
            <person name="Kimura K."/>
            <person name="Kloareg B."/>
            <person name="Kupper F.C."/>
            <person name="Lang D."/>
            <person name="Le Bail A."/>
            <person name="Leblanc C."/>
            <person name="Lerouge P."/>
            <person name="Lohr M."/>
            <person name="Lopez P.J."/>
            <person name="Martens C."/>
            <person name="Maumus F."/>
            <person name="Michel G."/>
            <person name="Miranda-Saavedra D."/>
            <person name="Morales J."/>
            <person name="Moreau H."/>
            <person name="Motomura T."/>
            <person name="Nagasato C."/>
            <person name="Napoli C.A."/>
            <person name="Nelson D.R."/>
            <person name="Nyvall-Collen P."/>
            <person name="Peters A.F."/>
            <person name="Pommier C."/>
            <person name="Potin P."/>
            <person name="Poulain J."/>
            <person name="Quesneville H."/>
            <person name="Read B."/>
            <person name="Rensing S.A."/>
            <person name="Ritter A."/>
            <person name="Rousvoal S."/>
            <person name="Samanta M."/>
            <person name="Samson G."/>
            <person name="Schroeder D.C."/>
            <person name="Segurens B."/>
            <person name="Strittmatter M."/>
            <person name="Tonon T."/>
            <person name="Tregear J.W."/>
            <person name="Valentin K."/>
            <person name="von Dassow P."/>
            <person name="Yamagishi T."/>
            <person name="Van de Peer Y."/>
            <person name="Wincker P."/>
        </authorList>
    </citation>
    <scope>NUCLEOTIDE SEQUENCE [LARGE SCALE GENOMIC DNA]</scope>
    <source>
        <strain evidence="4">Ec32 / CCAP1310/4</strain>
    </source>
</reference>
<accession>D8LLZ5</accession>
<keyword evidence="4" id="KW-1185">Reference proteome</keyword>
<dbReference type="InParanoid" id="D8LLZ5"/>
<proteinExistence type="predicted"/>
<dbReference type="OrthoDB" id="38304at2759"/>
<dbReference type="EMBL" id="FN648575">
    <property type="protein sequence ID" value="CBN77209.1"/>
    <property type="molecule type" value="Genomic_DNA"/>
</dbReference>
<dbReference type="Pfam" id="PF00085">
    <property type="entry name" value="Thioredoxin"/>
    <property type="match status" value="1"/>
</dbReference>
<evidence type="ECO:0000259" key="2">
    <source>
        <dbReference type="PROSITE" id="PS51352"/>
    </source>
</evidence>
<dbReference type="InterPro" id="IPR013766">
    <property type="entry name" value="Thioredoxin_domain"/>
</dbReference>
<name>D8LLZ5_ECTSI</name>
<feature type="region of interest" description="Disordered" evidence="1">
    <location>
        <begin position="1"/>
        <end position="106"/>
    </location>
</feature>